<dbReference type="EMBL" id="QRDY01000018">
    <property type="protein sequence ID" value="RED55268.1"/>
    <property type="molecule type" value="Genomic_DNA"/>
</dbReference>
<dbReference type="RefSeq" id="WP_115994844.1">
    <property type="nucleotide sequence ID" value="NZ_QRDY01000018.1"/>
</dbReference>
<accession>A0A3D9I0H0</accession>
<gene>
    <name evidence="1" type="ORF">DFP95_1183</name>
</gene>
<reference evidence="1 2" key="1">
    <citation type="submission" date="2018-07" db="EMBL/GenBank/DDBJ databases">
        <title>Genomic Encyclopedia of Type Strains, Phase III (KMG-III): the genomes of soil and plant-associated and newly described type strains.</title>
        <authorList>
            <person name="Whitman W."/>
        </authorList>
    </citation>
    <scope>NUCLEOTIDE SEQUENCE [LARGE SCALE GENOMIC DNA]</scope>
    <source>
        <strain evidence="1 2">CECT 8236</strain>
    </source>
</reference>
<keyword evidence="2" id="KW-1185">Reference proteome</keyword>
<evidence type="ECO:0000313" key="1">
    <source>
        <dbReference type="EMBL" id="RED55268.1"/>
    </source>
</evidence>
<dbReference type="Gene3D" id="3.40.630.10">
    <property type="entry name" value="Zn peptidases"/>
    <property type="match status" value="1"/>
</dbReference>
<evidence type="ECO:0000313" key="2">
    <source>
        <dbReference type="Proteomes" id="UP000256869"/>
    </source>
</evidence>
<name>A0A3D9I0H0_9BACL</name>
<dbReference type="Proteomes" id="UP000256869">
    <property type="component" value="Unassembled WGS sequence"/>
</dbReference>
<dbReference type="OrthoDB" id="233977at2"/>
<organism evidence="1 2">
    <name type="scientific">Cohnella lupini</name>
    <dbReference type="NCBI Taxonomy" id="1294267"/>
    <lineage>
        <taxon>Bacteria</taxon>
        <taxon>Bacillati</taxon>
        <taxon>Bacillota</taxon>
        <taxon>Bacilli</taxon>
        <taxon>Bacillales</taxon>
        <taxon>Paenibacillaceae</taxon>
        <taxon>Cohnella</taxon>
    </lineage>
</organism>
<comment type="caution">
    <text evidence="1">The sequence shown here is derived from an EMBL/GenBank/DDBJ whole genome shotgun (WGS) entry which is preliminary data.</text>
</comment>
<sequence length="174" mass="19475">MKTLLNLLIIGLLIVLMNGCTNESNESGPGDSGYKEIVEELSSAKMEGRLTGTQGNDLAVEMIANEFKEIGLEYYENDSFKSPYSQTVLDNENMLLQVILNDGKTKSFEYGEDYLEQQVSFDFEGQGLIETAIDQLTPDSVFVTEQMGDLPKGVQSEGKFILLKSDNFKRYLQQ</sequence>
<dbReference type="AlphaFoldDB" id="A0A3D9I0H0"/>
<proteinExistence type="predicted"/>
<dbReference type="SUPFAM" id="SSF53187">
    <property type="entry name" value="Zn-dependent exopeptidases"/>
    <property type="match status" value="1"/>
</dbReference>
<protein>
    <submittedName>
        <fullName evidence="1">Uncharacterized protein</fullName>
    </submittedName>
</protein>